<reference evidence="3 4" key="1">
    <citation type="journal article" date="2014" name="BMC Genomics">
        <title>Genome and secretome analysis of the hemibiotrophic fungal pathogen, Moniliophthora roreri, which causes frosty pod rot disease of cacao: mechanisms of the biotrophic and necrotrophic phases.</title>
        <authorList>
            <person name="Meinhardt L.W."/>
            <person name="Costa G.G.L."/>
            <person name="Thomazella D.P.T."/>
            <person name="Teixeira P.J.P.L."/>
            <person name="Carazzolle M.F."/>
            <person name="Schuster S.C."/>
            <person name="Carlson J.E."/>
            <person name="Guiltinan M.J."/>
            <person name="Mieczkowski P."/>
            <person name="Farmer A."/>
            <person name="Ramaraj T."/>
            <person name="Crozier J."/>
            <person name="Davis R.E."/>
            <person name="Shao J."/>
            <person name="Melnick R.L."/>
            <person name="Pereira G.A.G."/>
            <person name="Bailey B.A."/>
        </authorList>
    </citation>
    <scope>NUCLEOTIDE SEQUENCE [LARGE SCALE GENOMIC DNA]</scope>
    <source>
        <strain evidence="3 4">MCA 2997</strain>
    </source>
</reference>
<dbReference type="Proteomes" id="UP000017559">
    <property type="component" value="Unassembled WGS sequence"/>
</dbReference>
<protein>
    <recommendedName>
        <fullName evidence="2">BTB domain-containing protein</fullName>
    </recommendedName>
</protein>
<dbReference type="AlphaFoldDB" id="V2X5T8"/>
<dbReference type="Gene3D" id="3.30.710.10">
    <property type="entry name" value="Potassium Channel Kv1.1, Chain A"/>
    <property type="match status" value="1"/>
</dbReference>
<accession>V2X5T8</accession>
<proteinExistence type="predicted"/>
<keyword evidence="4" id="KW-1185">Reference proteome</keyword>
<dbReference type="InterPro" id="IPR011333">
    <property type="entry name" value="SKP1/BTB/POZ_sf"/>
</dbReference>
<feature type="domain" description="BTB" evidence="2">
    <location>
        <begin position="38"/>
        <end position="131"/>
    </location>
</feature>
<name>V2X5T8_MONRO</name>
<comment type="caution">
    <text evidence="3">The sequence shown here is derived from an EMBL/GenBank/DDBJ whole genome shotgun (WGS) entry which is preliminary data.</text>
</comment>
<organism evidence="3 4">
    <name type="scientific">Moniliophthora roreri (strain MCA 2997)</name>
    <name type="common">Cocoa frosty pod rot fungus</name>
    <name type="synonym">Crinipellis roreri</name>
    <dbReference type="NCBI Taxonomy" id="1381753"/>
    <lineage>
        <taxon>Eukaryota</taxon>
        <taxon>Fungi</taxon>
        <taxon>Dikarya</taxon>
        <taxon>Basidiomycota</taxon>
        <taxon>Agaricomycotina</taxon>
        <taxon>Agaricomycetes</taxon>
        <taxon>Agaricomycetidae</taxon>
        <taxon>Agaricales</taxon>
        <taxon>Marasmiineae</taxon>
        <taxon>Marasmiaceae</taxon>
        <taxon>Moniliophthora</taxon>
    </lineage>
</organism>
<evidence type="ECO:0000259" key="2">
    <source>
        <dbReference type="Pfam" id="PF00651"/>
    </source>
</evidence>
<feature type="region of interest" description="Disordered" evidence="1">
    <location>
        <begin position="1"/>
        <end position="22"/>
    </location>
</feature>
<gene>
    <name evidence="3" type="ORF">Moror_5572</name>
</gene>
<evidence type="ECO:0000313" key="4">
    <source>
        <dbReference type="Proteomes" id="UP000017559"/>
    </source>
</evidence>
<dbReference type="InterPro" id="IPR000210">
    <property type="entry name" value="BTB/POZ_dom"/>
</dbReference>
<dbReference type="Pfam" id="PF00651">
    <property type="entry name" value="BTB"/>
    <property type="match status" value="1"/>
</dbReference>
<evidence type="ECO:0000313" key="3">
    <source>
        <dbReference type="EMBL" id="ESK88151.1"/>
    </source>
</evidence>
<dbReference type="STRING" id="1381753.V2X5T8"/>
<dbReference type="OrthoDB" id="3057577at2759"/>
<dbReference type="KEGG" id="mrr:Moror_5572"/>
<dbReference type="EMBL" id="AWSO01000692">
    <property type="protein sequence ID" value="ESK88151.1"/>
    <property type="molecule type" value="Genomic_DNA"/>
</dbReference>
<sequence>MENLNDSMSSASINETSTQSDGTAAPICIVPSCAHPINLVLRASDGKRFAAHAELLDLYSSCFPPAECVQGIEETDLSESAEILDMLLRFMHPHPQPDITNLPRPTLEDLAEAVEKYQIYPAMQVCKNEMRRTVYDRPVEVLKYSMKHSYKDLRDEAVFYTVETPIEIVWNIMKDSNPIFFCAWTLFCHKLREKNLQGRYEQAVNAGRDQANRHVVPACSDHWRRFSDRVIDLLRGRHWKPFYVSFDLAAEHARLNLDYCHRCSHREREDSALAIWRRSLDALRREVSLDDWY</sequence>
<evidence type="ECO:0000256" key="1">
    <source>
        <dbReference type="SAM" id="MobiDB-lite"/>
    </source>
</evidence>
<dbReference type="HOGENOM" id="CLU_075133_1_1_1"/>